<keyword evidence="2" id="KW-1185">Reference proteome</keyword>
<evidence type="ECO:0000313" key="2">
    <source>
        <dbReference type="Proteomes" id="UP000479000"/>
    </source>
</evidence>
<dbReference type="AlphaFoldDB" id="A0A6H5HKG2"/>
<proteinExistence type="predicted"/>
<evidence type="ECO:0000313" key="1">
    <source>
        <dbReference type="EMBL" id="CAB0017266.1"/>
    </source>
</evidence>
<sequence length="52" mass="5949">AVECERVVAPPQWHRRPSLAKGQEVPFYGRFHFFPKPFSCSSMKSLTISIPT</sequence>
<organism evidence="1 2">
    <name type="scientific">Nesidiocoris tenuis</name>
    <dbReference type="NCBI Taxonomy" id="355587"/>
    <lineage>
        <taxon>Eukaryota</taxon>
        <taxon>Metazoa</taxon>
        <taxon>Ecdysozoa</taxon>
        <taxon>Arthropoda</taxon>
        <taxon>Hexapoda</taxon>
        <taxon>Insecta</taxon>
        <taxon>Pterygota</taxon>
        <taxon>Neoptera</taxon>
        <taxon>Paraneoptera</taxon>
        <taxon>Hemiptera</taxon>
        <taxon>Heteroptera</taxon>
        <taxon>Panheteroptera</taxon>
        <taxon>Cimicomorpha</taxon>
        <taxon>Miridae</taxon>
        <taxon>Dicyphina</taxon>
        <taxon>Nesidiocoris</taxon>
    </lineage>
</organism>
<gene>
    <name evidence="1" type="ORF">NTEN_LOCUS21298</name>
</gene>
<feature type="non-terminal residue" evidence="1">
    <location>
        <position position="1"/>
    </location>
</feature>
<name>A0A6H5HKG2_9HEMI</name>
<reference evidence="1 2" key="1">
    <citation type="submission" date="2020-02" db="EMBL/GenBank/DDBJ databases">
        <authorList>
            <person name="Ferguson B K."/>
        </authorList>
    </citation>
    <scope>NUCLEOTIDE SEQUENCE [LARGE SCALE GENOMIC DNA]</scope>
</reference>
<dbReference type="EMBL" id="CADCXU010031083">
    <property type="protein sequence ID" value="CAB0017266.1"/>
    <property type="molecule type" value="Genomic_DNA"/>
</dbReference>
<protein>
    <submittedName>
        <fullName evidence="1">Uncharacterized protein</fullName>
    </submittedName>
</protein>
<dbReference type="Proteomes" id="UP000479000">
    <property type="component" value="Unassembled WGS sequence"/>
</dbReference>
<accession>A0A6H5HKG2</accession>